<accession>A0A2I4AMG7</accession>
<proteinExistence type="predicted"/>
<dbReference type="PANTHER" id="PTHR33480:SF5">
    <property type="entry name" value="SI:DKEY-51D8.9"/>
    <property type="match status" value="1"/>
</dbReference>
<dbReference type="OrthoDB" id="5376140at2759"/>
<feature type="region of interest" description="Disordered" evidence="1">
    <location>
        <begin position="259"/>
        <end position="323"/>
    </location>
</feature>
<dbReference type="GeneID" id="106512654"/>
<sequence length="323" mass="36933">MKLERDEVSEAVVGNRIILQFGEHMLSEDGQNVNKHEHIRQNLRDVARLVLEAQKSTPVKSLEDFFNPSNFLHVLSAVRAVAGFDPRKKTFARPLLAHDLGHHLQTICSIVMRNAVKSCDNEVIKSCKNFLTLYCKKWNRVVGQRFRANVSKSKKYEAVVGDVKRPRHATETVHRRDENKLMTCDDSDMESGGTQHKPKPKSKWSEAEVHAVEKHLMRLIKKHKLPQKDDCVRCLEAEPHALRNRTWKGVKDYVRNRITTLQRQSGSGKDPSKPSVRRRQEEPQQSSGTNFVPNAAPQDRPLTPQSLNSESHYGLDPNCYPVL</sequence>
<dbReference type="PANTHER" id="PTHR33480">
    <property type="entry name" value="SET DOMAIN-CONTAINING PROTEIN-RELATED"/>
    <property type="match status" value="1"/>
</dbReference>
<feature type="region of interest" description="Disordered" evidence="1">
    <location>
        <begin position="181"/>
        <end position="206"/>
    </location>
</feature>
<dbReference type="Proteomes" id="UP000192220">
    <property type="component" value="Unplaced"/>
</dbReference>
<dbReference type="STRING" id="52670.A0A2I4AMG7"/>
<evidence type="ECO:0000313" key="2">
    <source>
        <dbReference type="Proteomes" id="UP000192220"/>
    </source>
</evidence>
<name>A0A2I4AMG7_AUSLI</name>
<evidence type="ECO:0000313" key="3">
    <source>
        <dbReference type="RefSeq" id="XP_013856680.1"/>
    </source>
</evidence>
<dbReference type="InParanoid" id="A0A2I4AMG7"/>
<protein>
    <submittedName>
        <fullName evidence="3">Uncharacterized protein LOC106512654</fullName>
    </submittedName>
</protein>
<dbReference type="AlphaFoldDB" id="A0A2I4AMG7"/>
<evidence type="ECO:0000256" key="1">
    <source>
        <dbReference type="SAM" id="MobiDB-lite"/>
    </source>
</evidence>
<keyword evidence="2" id="KW-1185">Reference proteome</keyword>
<gene>
    <name evidence="3" type="primary">LOC106512654</name>
</gene>
<feature type="compositionally biased region" description="Polar residues" evidence="1">
    <location>
        <begin position="283"/>
        <end position="292"/>
    </location>
</feature>
<reference evidence="3" key="1">
    <citation type="submission" date="2025-08" db="UniProtKB">
        <authorList>
            <consortium name="RefSeq"/>
        </authorList>
    </citation>
    <scope>IDENTIFICATION</scope>
</reference>
<organism evidence="2 3">
    <name type="scientific">Austrofundulus limnaeus</name>
    <name type="common">Annual killifish</name>
    <dbReference type="NCBI Taxonomy" id="52670"/>
    <lineage>
        <taxon>Eukaryota</taxon>
        <taxon>Metazoa</taxon>
        <taxon>Chordata</taxon>
        <taxon>Craniata</taxon>
        <taxon>Vertebrata</taxon>
        <taxon>Euteleostomi</taxon>
        <taxon>Actinopterygii</taxon>
        <taxon>Neopterygii</taxon>
        <taxon>Teleostei</taxon>
        <taxon>Neoteleostei</taxon>
        <taxon>Acanthomorphata</taxon>
        <taxon>Ovalentaria</taxon>
        <taxon>Atherinomorphae</taxon>
        <taxon>Cyprinodontiformes</taxon>
        <taxon>Rivulidae</taxon>
        <taxon>Austrofundulus</taxon>
    </lineage>
</organism>
<feature type="non-terminal residue" evidence="3">
    <location>
        <position position="323"/>
    </location>
</feature>
<dbReference type="KEGG" id="alim:106512654"/>
<dbReference type="RefSeq" id="XP_013856680.1">
    <property type="nucleotide sequence ID" value="XM_014001226.1"/>
</dbReference>